<dbReference type="Pfam" id="PF01771">
    <property type="entry name" value="Viral_alk_exo"/>
    <property type="match status" value="1"/>
</dbReference>
<dbReference type="PANTHER" id="PTHR47526:SF3">
    <property type="entry name" value="PHD-TYPE DOMAIN-CONTAINING PROTEIN"/>
    <property type="match status" value="1"/>
</dbReference>
<name>A0AAN0JTK9_AMPQE</name>
<dbReference type="InterPro" id="IPR011604">
    <property type="entry name" value="PDDEXK-like_dom_sf"/>
</dbReference>
<dbReference type="RefSeq" id="XP_019860238.1">
    <property type="nucleotide sequence ID" value="XM_020004679.1"/>
</dbReference>
<dbReference type="InterPro" id="IPR034720">
    <property type="entry name" value="Viral_alk_exo"/>
</dbReference>
<proteinExistence type="predicted"/>
<dbReference type="EnsemblMetazoa" id="XM_020004679.1">
    <property type="protein sequence ID" value="XP_019860238.1"/>
    <property type="gene ID" value="LOC109588527"/>
</dbReference>
<accession>A0AAN0JTK9</accession>
<dbReference type="SUPFAM" id="SSF52980">
    <property type="entry name" value="Restriction endonuclease-like"/>
    <property type="match status" value="1"/>
</dbReference>
<reference evidence="5" key="2">
    <citation type="submission" date="2024-06" db="UniProtKB">
        <authorList>
            <consortium name="EnsemblMetazoa"/>
        </authorList>
    </citation>
    <scope>IDENTIFICATION</scope>
</reference>
<keyword evidence="4" id="KW-0269">Exonuclease</keyword>
<keyword evidence="3" id="KW-0378">Hydrolase</keyword>
<evidence type="ECO:0000313" key="6">
    <source>
        <dbReference type="Proteomes" id="UP000007879"/>
    </source>
</evidence>
<dbReference type="GO" id="GO:0004527">
    <property type="term" value="F:exonuclease activity"/>
    <property type="evidence" value="ECO:0007669"/>
    <property type="project" value="UniProtKB-KW"/>
</dbReference>
<keyword evidence="6" id="KW-1185">Reference proteome</keyword>
<dbReference type="GO" id="GO:0006281">
    <property type="term" value="P:DNA repair"/>
    <property type="evidence" value="ECO:0007669"/>
    <property type="project" value="UniProtKB-ARBA"/>
</dbReference>
<dbReference type="Gene3D" id="3.90.320.10">
    <property type="match status" value="1"/>
</dbReference>
<dbReference type="AlphaFoldDB" id="A0AAN0JTK9"/>
<dbReference type="GO" id="GO:0004519">
    <property type="term" value="F:endonuclease activity"/>
    <property type="evidence" value="ECO:0007669"/>
    <property type="project" value="UniProtKB-KW"/>
</dbReference>
<keyword evidence="1" id="KW-0540">Nuclease</keyword>
<evidence type="ECO:0000256" key="2">
    <source>
        <dbReference type="ARBA" id="ARBA00022759"/>
    </source>
</evidence>
<dbReference type="PANTHER" id="PTHR47526">
    <property type="entry name" value="ATP-DEPENDENT DNA HELICASE"/>
    <property type="match status" value="1"/>
</dbReference>
<reference evidence="6" key="1">
    <citation type="journal article" date="2010" name="Nature">
        <title>The Amphimedon queenslandica genome and the evolution of animal complexity.</title>
        <authorList>
            <person name="Srivastava M."/>
            <person name="Simakov O."/>
            <person name="Chapman J."/>
            <person name="Fahey B."/>
            <person name="Gauthier M.E."/>
            <person name="Mitros T."/>
            <person name="Richards G.S."/>
            <person name="Conaco C."/>
            <person name="Dacre M."/>
            <person name="Hellsten U."/>
            <person name="Larroux C."/>
            <person name="Putnam N.H."/>
            <person name="Stanke M."/>
            <person name="Adamska M."/>
            <person name="Darling A."/>
            <person name="Degnan S.M."/>
            <person name="Oakley T.H."/>
            <person name="Plachetzki D.C."/>
            <person name="Zhai Y."/>
            <person name="Adamski M."/>
            <person name="Calcino A."/>
            <person name="Cummins S.F."/>
            <person name="Goodstein D.M."/>
            <person name="Harris C."/>
            <person name="Jackson D.J."/>
            <person name="Leys S.P."/>
            <person name="Shu S."/>
            <person name="Woodcroft B.J."/>
            <person name="Vervoort M."/>
            <person name="Kosik K.S."/>
            <person name="Manning G."/>
            <person name="Degnan B.M."/>
            <person name="Rokhsar D.S."/>
        </authorList>
    </citation>
    <scope>NUCLEOTIDE SEQUENCE [LARGE SCALE GENOMIC DNA]</scope>
</reference>
<sequence>MEERTQLRPDRPRLNMAEVLKTLHDCTSKCSVFTVIDGYGSVIANSSATDDLDDVNLPKQLYHLKDPDYSKLSASELDCKVLSTFDEIKVTPAESDFLEQSTRNQSNSYLWLEHRRGLITASHFHSVLHYSGRTFPSTIIKAIMQYSSPNPEIPTDYLVSGGRGSDWQLMRV</sequence>
<evidence type="ECO:0000256" key="3">
    <source>
        <dbReference type="ARBA" id="ARBA00022801"/>
    </source>
</evidence>
<keyword evidence="2" id="KW-0255">Endonuclease</keyword>
<organism evidence="5 6">
    <name type="scientific">Amphimedon queenslandica</name>
    <name type="common">Sponge</name>
    <dbReference type="NCBI Taxonomy" id="400682"/>
    <lineage>
        <taxon>Eukaryota</taxon>
        <taxon>Metazoa</taxon>
        <taxon>Porifera</taxon>
        <taxon>Demospongiae</taxon>
        <taxon>Heteroscleromorpha</taxon>
        <taxon>Haplosclerida</taxon>
        <taxon>Niphatidae</taxon>
        <taxon>Amphimedon</taxon>
    </lineage>
</organism>
<evidence type="ECO:0000256" key="1">
    <source>
        <dbReference type="ARBA" id="ARBA00022722"/>
    </source>
</evidence>
<protein>
    <submittedName>
        <fullName evidence="5">Uncharacterized protein</fullName>
    </submittedName>
</protein>
<dbReference type="Proteomes" id="UP000007879">
    <property type="component" value="Unassembled WGS sequence"/>
</dbReference>
<evidence type="ECO:0000256" key="4">
    <source>
        <dbReference type="ARBA" id="ARBA00022839"/>
    </source>
</evidence>
<dbReference type="KEGG" id="aqu:109588527"/>
<dbReference type="GeneID" id="109588527"/>
<dbReference type="InterPro" id="IPR011335">
    <property type="entry name" value="Restrct_endonuc-II-like"/>
</dbReference>
<evidence type="ECO:0000313" key="5">
    <source>
        <dbReference type="EnsemblMetazoa" id="XP_019860238.1"/>
    </source>
</evidence>